<dbReference type="InterPro" id="IPR050251">
    <property type="entry name" value="HpcH-HpaI_aldolase"/>
</dbReference>
<feature type="domain" description="HpcH/HpaI aldolase/citrate lyase" evidence="3">
    <location>
        <begin position="18"/>
        <end position="244"/>
    </location>
</feature>
<accession>A0A518GH27</accession>
<dbReference type="Pfam" id="PF03328">
    <property type="entry name" value="HpcH_HpaI"/>
    <property type="match status" value="1"/>
</dbReference>
<proteinExistence type="predicted"/>
<evidence type="ECO:0000313" key="5">
    <source>
        <dbReference type="Proteomes" id="UP000318017"/>
    </source>
</evidence>
<dbReference type="GO" id="GO:0008701">
    <property type="term" value="F:4-hydroxy-2-oxovalerate aldolase activity"/>
    <property type="evidence" value="ECO:0007669"/>
    <property type="project" value="UniProtKB-EC"/>
</dbReference>
<dbReference type="PANTHER" id="PTHR30502:SF8">
    <property type="entry name" value="SYNTHASE, PUTATIVE-RELATED"/>
    <property type="match status" value="1"/>
</dbReference>
<name>A0A518GH27_9BACT</name>
<dbReference type="GO" id="GO:0046872">
    <property type="term" value="F:metal ion binding"/>
    <property type="evidence" value="ECO:0007669"/>
    <property type="project" value="UniProtKB-KW"/>
</dbReference>
<dbReference type="RefSeq" id="WP_145085981.1">
    <property type="nucleotide sequence ID" value="NZ_CP036298.1"/>
</dbReference>
<protein>
    <submittedName>
        <fullName evidence="4">4-hydroxy-2-oxovalerate aldolase</fullName>
        <ecNumber evidence="4">4.1.3.39</ecNumber>
    </submittedName>
</protein>
<organism evidence="4 5">
    <name type="scientific">Aureliella helgolandensis</name>
    <dbReference type="NCBI Taxonomy" id="2527968"/>
    <lineage>
        <taxon>Bacteria</taxon>
        <taxon>Pseudomonadati</taxon>
        <taxon>Planctomycetota</taxon>
        <taxon>Planctomycetia</taxon>
        <taxon>Pirellulales</taxon>
        <taxon>Pirellulaceae</taxon>
        <taxon>Aureliella</taxon>
    </lineage>
</organism>
<evidence type="ECO:0000259" key="3">
    <source>
        <dbReference type="Pfam" id="PF03328"/>
    </source>
</evidence>
<keyword evidence="1" id="KW-0479">Metal-binding</keyword>
<evidence type="ECO:0000256" key="2">
    <source>
        <dbReference type="ARBA" id="ARBA00023239"/>
    </source>
</evidence>
<reference evidence="4 5" key="1">
    <citation type="submission" date="2019-02" db="EMBL/GenBank/DDBJ databases">
        <title>Deep-cultivation of Planctomycetes and their phenomic and genomic characterization uncovers novel biology.</title>
        <authorList>
            <person name="Wiegand S."/>
            <person name="Jogler M."/>
            <person name="Boedeker C."/>
            <person name="Pinto D."/>
            <person name="Vollmers J."/>
            <person name="Rivas-Marin E."/>
            <person name="Kohn T."/>
            <person name="Peeters S.H."/>
            <person name="Heuer A."/>
            <person name="Rast P."/>
            <person name="Oberbeckmann S."/>
            <person name="Bunk B."/>
            <person name="Jeske O."/>
            <person name="Meyerdierks A."/>
            <person name="Storesund J.E."/>
            <person name="Kallscheuer N."/>
            <person name="Luecker S."/>
            <person name="Lage O.M."/>
            <person name="Pohl T."/>
            <person name="Merkel B.J."/>
            <person name="Hornburger P."/>
            <person name="Mueller R.-W."/>
            <person name="Bruemmer F."/>
            <person name="Labrenz M."/>
            <person name="Spormann A.M."/>
            <person name="Op den Camp H."/>
            <person name="Overmann J."/>
            <person name="Amann R."/>
            <person name="Jetten M.S.M."/>
            <person name="Mascher T."/>
            <person name="Medema M.H."/>
            <person name="Devos D.P."/>
            <person name="Kaster A.-K."/>
            <person name="Ovreas L."/>
            <person name="Rohde M."/>
            <person name="Galperin M.Y."/>
            <person name="Jogler C."/>
        </authorList>
    </citation>
    <scope>NUCLEOTIDE SEQUENCE [LARGE SCALE GENOMIC DNA]</scope>
    <source>
        <strain evidence="4 5">Q31a</strain>
    </source>
</reference>
<dbReference type="OrthoDB" id="86160at2"/>
<dbReference type="Gene3D" id="3.20.20.60">
    <property type="entry name" value="Phosphoenolpyruvate-binding domains"/>
    <property type="match status" value="1"/>
</dbReference>
<keyword evidence="2 4" id="KW-0456">Lyase</keyword>
<dbReference type="KEGG" id="ahel:Q31a_62800"/>
<dbReference type="GO" id="GO:0005737">
    <property type="term" value="C:cytoplasm"/>
    <property type="evidence" value="ECO:0007669"/>
    <property type="project" value="TreeGrafter"/>
</dbReference>
<dbReference type="PANTHER" id="PTHR30502">
    <property type="entry name" value="2-KETO-3-DEOXY-L-RHAMNONATE ALDOLASE"/>
    <property type="match status" value="1"/>
</dbReference>
<sequence length="264" mass="28704">MKSNPIKKKLSRGQPTLGTWLSLGNLHAARVLARSGFDWITLDIEHSPFDWREIASVVASIADADCVPLLRVPDNSHTMIKWALDAGAYGVIVPMIDTVEQAQAAISAAKYPPRGTRSAGGGMHNLNFSCPTEEYYRRANDEVVVILQTESPQGVANAEQIYAVPGCDAVFIGPNDLRFQMRSPTGDFPTAEEHEQMIQRVVEAGRATSTPVGIHVMTPEQANARIAEGMQFIAISSDLGMLANRAAEIVKTLGIQSDDDIARY</sequence>
<dbReference type="Proteomes" id="UP000318017">
    <property type="component" value="Chromosome"/>
</dbReference>
<dbReference type="SUPFAM" id="SSF51621">
    <property type="entry name" value="Phosphoenolpyruvate/pyruvate domain"/>
    <property type="match status" value="1"/>
</dbReference>
<keyword evidence="5" id="KW-1185">Reference proteome</keyword>
<dbReference type="InterPro" id="IPR015813">
    <property type="entry name" value="Pyrv/PenolPyrv_kinase-like_dom"/>
</dbReference>
<dbReference type="InterPro" id="IPR005000">
    <property type="entry name" value="Aldolase/citrate-lyase_domain"/>
</dbReference>
<dbReference type="InterPro" id="IPR040442">
    <property type="entry name" value="Pyrv_kinase-like_dom_sf"/>
</dbReference>
<dbReference type="EMBL" id="CP036298">
    <property type="protein sequence ID" value="QDV27887.1"/>
    <property type="molecule type" value="Genomic_DNA"/>
</dbReference>
<gene>
    <name evidence="4" type="primary">bphF</name>
    <name evidence="4" type="ORF">Q31a_62800</name>
</gene>
<dbReference type="GO" id="GO:0016832">
    <property type="term" value="F:aldehyde-lyase activity"/>
    <property type="evidence" value="ECO:0007669"/>
    <property type="project" value="TreeGrafter"/>
</dbReference>
<evidence type="ECO:0000256" key="1">
    <source>
        <dbReference type="ARBA" id="ARBA00022723"/>
    </source>
</evidence>
<dbReference type="EC" id="4.1.3.39" evidence="4"/>
<evidence type="ECO:0000313" key="4">
    <source>
        <dbReference type="EMBL" id="QDV27887.1"/>
    </source>
</evidence>
<dbReference type="AlphaFoldDB" id="A0A518GH27"/>